<keyword evidence="4 6" id="KW-0663">Pyridoxal phosphate</keyword>
<comment type="cofactor">
    <cofactor evidence="1 6 7">
        <name>pyridoxal 5'-phosphate</name>
        <dbReference type="ChEBI" id="CHEBI:597326"/>
    </cofactor>
</comment>
<keyword evidence="3" id="KW-0210">Decarboxylase</keyword>
<dbReference type="InterPro" id="IPR002129">
    <property type="entry name" value="PyrdxlP-dep_de-COase"/>
</dbReference>
<dbReference type="Pfam" id="PF00282">
    <property type="entry name" value="Pyridoxal_deC"/>
    <property type="match status" value="1"/>
</dbReference>
<dbReference type="SUPFAM" id="SSF53383">
    <property type="entry name" value="PLP-dependent transferases"/>
    <property type="match status" value="1"/>
</dbReference>
<dbReference type="RefSeq" id="WP_129604679.1">
    <property type="nucleotide sequence ID" value="NZ_CP035544.1"/>
</dbReference>
<name>A0A411E9W3_9FLAO</name>
<dbReference type="AlphaFoldDB" id="A0A411E9W3"/>
<keyword evidence="9" id="KW-1185">Reference proteome</keyword>
<dbReference type="GO" id="GO:0019752">
    <property type="term" value="P:carboxylic acid metabolic process"/>
    <property type="evidence" value="ECO:0007669"/>
    <property type="project" value="InterPro"/>
</dbReference>
<dbReference type="InterPro" id="IPR015421">
    <property type="entry name" value="PyrdxlP-dep_Trfase_major"/>
</dbReference>
<feature type="modified residue" description="N6-(pyridoxal phosphate)lysine" evidence="6">
    <location>
        <position position="297"/>
    </location>
</feature>
<keyword evidence="8" id="KW-0808">Transferase</keyword>
<accession>A0A411E9W3</accession>
<evidence type="ECO:0000313" key="9">
    <source>
        <dbReference type="Proteomes" id="UP000290889"/>
    </source>
</evidence>
<dbReference type="Gene3D" id="3.40.640.10">
    <property type="entry name" value="Type I PLP-dependent aspartate aminotransferase-like (Major domain)"/>
    <property type="match status" value="1"/>
</dbReference>
<evidence type="ECO:0000256" key="3">
    <source>
        <dbReference type="ARBA" id="ARBA00022793"/>
    </source>
</evidence>
<evidence type="ECO:0000256" key="5">
    <source>
        <dbReference type="ARBA" id="ARBA00023239"/>
    </source>
</evidence>
<dbReference type="KEGG" id="mur:EQY75_07995"/>
<evidence type="ECO:0000256" key="2">
    <source>
        <dbReference type="ARBA" id="ARBA00009533"/>
    </source>
</evidence>
<dbReference type="EMBL" id="CP035544">
    <property type="protein sequence ID" value="QBA64469.1"/>
    <property type="molecule type" value="Genomic_DNA"/>
</dbReference>
<dbReference type="Proteomes" id="UP000290889">
    <property type="component" value="Chromosome"/>
</dbReference>
<evidence type="ECO:0000256" key="7">
    <source>
        <dbReference type="RuleBase" id="RU000382"/>
    </source>
</evidence>
<dbReference type="InterPro" id="IPR010977">
    <property type="entry name" value="Aromatic_deC"/>
</dbReference>
<comment type="similarity">
    <text evidence="2 7">Belongs to the group II decarboxylase family.</text>
</comment>
<dbReference type="GO" id="GO:0008483">
    <property type="term" value="F:transaminase activity"/>
    <property type="evidence" value="ECO:0007669"/>
    <property type="project" value="UniProtKB-KW"/>
</dbReference>
<dbReference type="Gene3D" id="3.90.1150.170">
    <property type="match status" value="1"/>
</dbReference>
<proteinExistence type="inferred from homology"/>
<dbReference type="PANTHER" id="PTHR45677">
    <property type="entry name" value="GLUTAMATE DECARBOXYLASE-RELATED"/>
    <property type="match status" value="1"/>
</dbReference>
<evidence type="ECO:0000256" key="1">
    <source>
        <dbReference type="ARBA" id="ARBA00001933"/>
    </source>
</evidence>
<evidence type="ECO:0000256" key="4">
    <source>
        <dbReference type="ARBA" id="ARBA00022898"/>
    </source>
</evidence>
<organism evidence="8 9">
    <name type="scientific">Muriicola soli</name>
    <dbReference type="NCBI Taxonomy" id="2507538"/>
    <lineage>
        <taxon>Bacteria</taxon>
        <taxon>Pseudomonadati</taxon>
        <taxon>Bacteroidota</taxon>
        <taxon>Flavobacteriia</taxon>
        <taxon>Flavobacteriales</taxon>
        <taxon>Flavobacteriaceae</taxon>
        <taxon>Muriicola</taxon>
    </lineage>
</organism>
<keyword evidence="8" id="KW-0032">Aminotransferase</keyword>
<reference evidence="8 9" key="1">
    <citation type="submission" date="2019-01" db="EMBL/GenBank/DDBJ databases">
        <title>Muriicola soli sp. nov., isolated from soil.</title>
        <authorList>
            <person name="Kang H.J."/>
            <person name="Kim S.B."/>
        </authorList>
    </citation>
    <scope>NUCLEOTIDE SEQUENCE [LARGE SCALE GENOMIC DNA]</scope>
    <source>
        <strain evidence="8 9">MMS17-SY002</strain>
    </source>
</reference>
<protein>
    <submittedName>
        <fullName evidence="8">Aminotransferase class I/II-fold pyridoxal phosphate-dependent enzyme</fullName>
    </submittedName>
</protein>
<evidence type="ECO:0000256" key="6">
    <source>
        <dbReference type="PIRSR" id="PIRSR602129-50"/>
    </source>
</evidence>
<keyword evidence="5 7" id="KW-0456">Lyase</keyword>
<gene>
    <name evidence="8" type="ORF">EQY75_07995</name>
</gene>
<dbReference type="GO" id="GO:0005737">
    <property type="term" value="C:cytoplasm"/>
    <property type="evidence" value="ECO:0007669"/>
    <property type="project" value="TreeGrafter"/>
</dbReference>
<dbReference type="InterPro" id="IPR015424">
    <property type="entry name" value="PyrdxlP-dep_Trfase"/>
</dbReference>
<dbReference type="GO" id="GO:0030170">
    <property type="term" value="F:pyridoxal phosphate binding"/>
    <property type="evidence" value="ECO:0007669"/>
    <property type="project" value="InterPro"/>
</dbReference>
<dbReference type="PRINTS" id="PR00800">
    <property type="entry name" value="YHDCRBOXLASE"/>
</dbReference>
<sequence>MKSTLLSEVYNPEIFREQGHALIDLLAGHLEESLRQNKKVINWNLPEDEKDFWEGFLASGSETDFFKEVLVHTTHVHNPRYIGHQVCAPAPIAALSGLVSAMLNNGMAVYEMGMAPTAIERIITDLIAAKIGFDKTARGILTSGGTLANLTAILAARKAKVMKDVWKEGSSDRLAIMVSEEAHYCVDRAARIMGLGSDGIIKVPVTDGFVMDSSKLEAYYQQATEKGLNVFALVGSAPSTATGIYDDLEDLAAFCKRHGLWLHVDGAHGGAAVFSDKYKKTVKGIELADSVVIDGHKMMLMSTITTALIFRDGSHSHTIFSQEADYLLQQSDKEDWFNLAKRTFECTKTMMSLQWFLLFKTYGEKVFDENVTTLYDLGQSFGKMIVADPDLELATTPGSNIVCFRFVHPGLSLEETNDLNRRIRQELLEEGKFYIVQTRIRGKQYLRCTIMNPFTTIQHLDELLSLVRIKARQILNA</sequence>
<dbReference type="GO" id="GO:0016831">
    <property type="term" value="F:carboxy-lyase activity"/>
    <property type="evidence" value="ECO:0007669"/>
    <property type="project" value="UniProtKB-KW"/>
</dbReference>
<dbReference type="OrthoDB" id="9803665at2"/>
<dbReference type="GO" id="GO:0006520">
    <property type="term" value="P:amino acid metabolic process"/>
    <property type="evidence" value="ECO:0007669"/>
    <property type="project" value="InterPro"/>
</dbReference>
<evidence type="ECO:0000313" key="8">
    <source>
        <dbReference type="EMBL" id="QBA64469.1"/>
    </source>
</evidence>
<dbReference type="PANTHER" id="PTHR45677:SF8">
    <property type="entry name" value="CYSTEINE SULFINIC ACID DECARBOXYLASE"/>
    <property type="match status" value="1"/>
</dbReference>